<proteinExistence type="predicted"/>
<dbReference type="Proteomes" id="UP000002302">
    <property type="component" value="Chromosome"/>
</dbReference>
<organism evidence="1 2">
    <name type="scientific">Campylobacter jejuni subsp. doylei (strain ATCC BAA-1458 / RM4099 / 269.97)</name>
    <dbReference type="NCBI Taxonomy" id="360109"/>
    <lineage>
        <taxon>Bacteria</taxon>
        <taxon>Pseudomonadati</taxon>
        <taxon>Campylobacterota</taxon>
        <taxon>Epsilonproteobacteria</taxon>
        <taxon>Campylobacterales</taxon>
        <taxon>Campylobacteraceae</taxon>
        <taxon>Campylobacter</taxon>
    </lineage>
</organism>
<evidence type="ECO:0000313" key="2">
    <source>
        <dbReference type="Proteomes" id="UP000002302"/>
    </source>
</evidence>
<name>A7H2Y6_CAMJD</name>
<dbReference type="AlphaFoldDB" id="A7H2Y6"/>
<gene>
    <name evidence="1" type="ordered locus">JJD26997_0723</name>
</gene>
<reference evidence="2" key="1">
    <citation type="submission" date="2007-07" db="EMBL/GenBank/DDBJ databases">
        <title>Complete genome sequence of Campylobacter jejuni subsp doylei 269.97 isolated from human blood.</title>
        <authorList>
            <person name="Fouts D.E."/>
            <person name="Mongodin E.F."/>
            <person name="Puiu D."/>
            <person name="Sebastian Y."/>
            <person name="Miller W.G."/>
            <person name="Mandrell R.E."/>
            <person name="Lastovica A.J."/>
            <person name="Nelson K.E."/>
        </authorList>
    </citation>
    <scope>NUCLEOTIDE SEQUENCE [LARGE SCALE GENOMIC DNA]</scope>
    <source>
        <strain evidence="2">ATCC BAA-1458 / RM4099 / 269.97</strain>
    </source>
</reference>
<dbReference type="EMBL" id="CP000768">
    <property type="protein sequence ID" value="ABS44326.1"/>
    <property type="molecule type" value="Genomic_DNA"/>
</dbReference>
<dbReference type="KEGG" id="cjd:JJD26997_0723"/>
<dbReference type="HOGENOM" id="CLU_1764633_0_0_7"/>
<protein>
    <submittedName>
        <fullName evidence="1">Uncharacterized protein</fullName>
    </submittedName>
</protein>
<accession>A7H2Y6</accession>
<sequence>MKTFTLKLTLNTNFLKLNLNKRSFISLKNFCEEEFDNLSDSLLILNANCFFELKDLSNLLENKNPKALSFMINNTNYQSLELINQNNKIAKINKKPNKIPYLSYAGALFLNKEQITKIKNFKNVLINDLKFDLEIVKLWKHSLQIHL</sequence>
<evidence type="ECO:0000313" key="1">
    <source>
        <dbReference type="EMBL" id="ABS44326.1"/>
    </source>
</evidence>